<dbReference type="Proteomes" id="UP000247409">
    <property type="component" value="Unassembled WGS sequence"/>
</dbReference>
<proteinExistence type="predicted"/>
<keyword evidence="2" id="KW-1185">Reference proteome</keyword>
<evidence type="ECO:0000313" key="2">
    <source>
        <dbReference type="Proteomes" id="UP000247409"/>
    </source>
</evidence>
<comment type="caution">
    <text evidence="1">The sequence shown here is derived from an EMBL/GenBank/DDBJ whole genome shotgun (WGS) entry which is preliminary data.</text>
</comment>
<reference evidence="1 2" key="1">
    <citation type="journal article" date="2018" name="Mol. Biol. Evol.">
        <title>Analysis of the draft genome of the red seaweed Gracilariopsis chorda provides insights into genome size evolution in Rhodophyta.</title>
        <authorList>
            <person name="Lee J."/>
            <person name="Yang E.C."/>
            <person name="Graf L."/>
            <person name="Yang J.H."/>
            <person name="Qiu H."/>
            <person name="Zel Zion U."/>
            <person name="Chan C.X."/>
            <person name="Stephens T.G."/>
            <person name="Weber A.P.M."/>
            <person name="Boo G.H."/>
            <person name="Boo S.M."/>
            <person name="Kim K.M."/>
            <person name="Shin Y."/>
            <person name="Jung M."/>
            <person name="Lee S.J."/>
            <person name="Yim H.S."/>
            <person name="Lee J.H."/>
            <person name="Bhattacharya D."/>
            <person name="Yoon H.S."/>
        </authorList>
    </citation>
    <scope>NUCLEOTIDE SEQUENCE [LARGE SCALE GENOMIC DNA]</scope>
    <source>
        <strain evidence="1 2">SKKU-2015</strain>
        <tissue evidence="1">Whole body</tissue>
    </source>
</reference>
<dbReference type="EMBL" id="NBIV01000058">
    <property type="protein sequence ID" value="PXF45537.1"/>
    <property type="molecule type" value="Genomic_DNA"/>
</dbReference>
<protein>
    <submittedName>
        <fullName evidence="1">Uncharacterized protein</fullName>
    </submittedName>
</protein>
<sequence>MFCDALRYYNSGPLASRKRVEQLLTKVIDRNEDQDEPDMISLASLLPKTSHGTDKQLLDRVIRKSGNTKAFLGSPNFSSTISTKHGMQLWLQSPGTNEQLKKQMIRKEWRNWVLLLRIYDSHPTRRSFTT</sequence>
<evidence type="ECO:0000313" key="1">
    <source>
        <dbReference type="EMBL" id="PXF45537.1"/>
    </source>
</evidence>
<dbReference type="AlphaFoldDB" id="A0A2V3IV09"/>
<gene>
    <name evidence="1" type="ORF">BWQ96_04675</name>
</gene>
<accession>A0A2V3IV09</accession>
<organism evidence="1 2">
    <name type="scientific">Gracilariopsis chorda</name>
    <dbReference type="NCBI Taxonomy" id="448386"/>
    <lineage>
        <taxon>Eukaryota</taxon>
        <taxon>Rhodophyta</taxon>
        <taxon>Florideophyceae</taxon>
        <taxon>Rhodymeniophycidae</taxon>
        <taxon>Gracilariales</taxon>
        <taxon>Gracilariaceae</taxon>
        <taxon>Gracilariopsis</taxon>
    </lineage>
</organism>
<name>A0A2V3IV09_9FLOR</name>